<proteinExistence type="inferred from homology"/>
<keyword evidence="6" id="KW-0472">Membrane</keyword>
<comment type="subcellular location">
    <subcellularLocation>
        <location evidence="1">Cell membrane</location>
        <topology evidence="1">Multi-pass membrane protein</topology>
    </subcellularLocation>
</comment>
<evidence type="ECO:0000256" key="3">
    <source>
        <dbReference type="ARBA" id="ARBA00022475"/>
    </source>
</evidence>
<dbReference type="GO" id="GO:0005886">
    <property type="term" value="C:plasma membrane"/>
    <property type="evidence" value="ECO:0007669"/>
    <property type="project" value="UniProtKB-SubCell"/>
</dbReference>
<dbReference type="PANTHER" id="PTHR37937:SF1">
    <property type="entry name" value="CONJUGATIVE TRANSFER: DNA TRANSPORT"/>
    <property type="match status" value="1"/>
</dbReference>
<evidence type="ECO:0000313" key="7">
    <source>
        <dbReference type="EMBL" id="CPR16158.1"/>
    </source>
</evidence>
<dbReference type="CDD" id="cd01127">
    <property type="entry name" value="TrwB_TraG_TraD_VirD4"/>
    <property type="match status" value="1"/>
</dbReference>
<organism evidence="7 8">
    <name type="scientific">Candidatus Filomicrobium marinum</name>
    <dbReference type="NCBI Taxonomy" id="1608628"/>
    <lineage>
        <taxon>Bacteria</taxon>
        <taxon>Pseudomonadati</taxon>
        <taxon>Pseudomonadota</taxon>
        <taxon>Alphaproteobacteria</taxon>
        <taxon>Hyphomicrobiales</taxon>
        <taxon>Hyphomicrobiaceae</taxon>
        <taxon>Filomicrobium</taxon>
    </lineage>
</organism>
<keyword evidence="8" id="KW-1185">Reference proteome</keyword>
<reference evidence="8" key="1">
    <citation type="submission" date="2015-02" db="EMBL/GenBank/DDBJ databases">
        <authorList>
            <person name="Chooi Y.-H."/>
        </authorList>
    </citation>
    <scope>NUCLEOTIDE SEQUENCE [LARGE SCALE GENOMIC DNA]</scope>
    <source>
        <strain evidence="8">strain Y</strain>
    </source>
</reference>
<dbReference type="KEGG" id="fiy:BN1229_v1_0678"/>
<dbReference type="SUPFAM" id="SSF52540">
    <property type="entry name" value="P-loop containing nucleoside triphosphate hydrolases"/>
    <property type="match status" value="1"/>
</dbReference>
<keyword evidence="3" id="KW-1003">Cell membrane</keyword>
<name>A0A0D6JB26_9HYPH</name>
<dbReference type="PANTHER" id="PTHR37937">
    <property type="entry name" value="CONJUGATIVE TRANSFER: DNA TRANSPORT"/>
    <property type="match status" value="1"/>
</dbReference>
<evidence type="ECO:0000313" key="8">
    <source>
        <dbReference type="Proteomes" id="UP000033187"/>
    </source>
</evidence>
<gene>
    <name evidence="7" type="ORF">YBN1229_v1_0678</name>
</gene>
<protein>
    <recommendedName>
        <fullName evidence="9">TRAG family protein</fullName>
    </recommendedName>
</protein>
<evidence type="ECO:0000256" key="6">
    <source>
        <dbReference type="ARBA" id="ARBA00023136"/>
    </source>
</evidence>
<keyword evidence="4" id="KW-0812">Transmembrane</keyword>
<evidence type="ECO:0000256" key="2">
    <source>
        <dbReference type="ARBA" id="ARBA00008806"/>
    </source>
</evidence>
<evidence type="ECO:0000256" key="4">
    <source>
        <dbReference type="ARBA" id="ARBA00022692"/>
    </source>
</evidence>
<sequence length="432" mass="47406">MNVGNTPTTSLLNGLLLGRTAASAKTGPGEAIWDTGHEGHLITVAPTGSGKGVSCIIPALLTWQGPAVVIDPRGENVAVTARHRRAMGHQVLVLDPYGVTDEPQSASLNPMDLLDPNSDDFEDDCALIAHLLVQDKLSTIDPFWDERAAALIITIIKALYTLYPYKTFALQDIKSLLVNPHAIPSYRDPTDDAKTFDHKFQMFAALFSETEFSSGRTRSSIFSSASSHLGFLRSTAVAKATSNSTIMLDDVRAGAMQTIYIVLPPDKLVPMAKLLRLWIGTILAAISRRRRLPPQPTLFIIDEAAQLGELDSLRAGLTLMRGYGMRLWTFWQDLSQLKNLYPRDWESILNNCSTQQFFGAKTPYAQRALKNYLCGTVSTDDLDTDAMVLCREGKVSMVARADYRTDPMLTPLAAPNPFYGPVDLPTFAKVST</sequence>
<dbReference type="EMBL" id="LN829119">
    <property type="protein sequence ID" value="CPR16158.1"/>
    <property type="molecule type" value="Genomic_DNA"/>
</dbReference>
<dbReference type="Gene3D" id="3.40.50.300">
    <property type="entry name" value="P-loop containing nucleotide triphosphate hydrolases"/>
    <property type="match status" value="1"/>
</dbReference>
<dbReference type="Pfam" id="PF02534">
    <property type="entry name" value="T4SS-DNA_transf"/>
    <property type="match status" value="1"/>
</dbReference>
<dbReference type="InterPro" id="IPR027417">
    <property type="entry name" value="P-loop_NTPase"/>
</dbReference>
<evidence type="ECO:0000256" key="5">
    <source>
        <dbReference type="ARBA" id="ARBA00022989"/>
    </source>
</evidence>
<dbReference type="AlphaFoldDB" id="A0A0D6JB26"/>
<keyword evidence="5" id="KW-1133">Transmembrane helix</keyword>
<evidence type="ECO:0008006" key="9">
    <source>
        <dbReference type="Google" id="ProtNLM"/>
    </source>
</evidence>
<dbReference type="InterPro" id="IPR051539">
    <property type="entry name" value="T4SS-coupling_protein"/>
</dbReference>
<dbReference type="KEGG" id="fil:BN1229_v1_0673"/>
<comment type="similarity">
    <text evidence="2">Belongs to the VirD4/TraG family.</text>
</comment>
<dbReference type="RefSeq" id="WP_046476582.1">
    <property type="nucleotide sequence ID" value="NZ_LN829118.1"/>
</dbReference>
<dbReference type="InterPro" id="IPR003688">
    <property type="entry name" value="TraG/VirD4"/>
</dbReference>
<dbReference type="Proteomes" id="UP000033187">
    <property type="component" value="Chromosome 1"/>
</dbReference>
<accession>A0A0D6JB26</accession>
<evidence type="ECO:0000256" key="1">
    <source>
        <dbReference type="ARBA" id="ARBA00004651"/>
    </source>
</evidence>